<accession>A0ACB0Z349</accession>
<sequence>MFFWQLEGELYFVFWEGIWGEICLVFLLLVFVCLLSLCLPLKLKKLIFNKSRKIEKKEN</sequence>
<evidence type="ECO:0000313" key="2">
    <source>
        <dbReference type="Proteomes" id="UP001497535"/>
    </source>
</evidence>
<keyword evidence="2" id="KW-1185">Reference proteome</keyword>
<name>A0ACB0Z349_MELEN</name>
<dbReference type="Proteomes" id="UP001497535">
    <property type="component" value="Unassembled WGS sequence"/>
</dbReference>
<comment type="caution">
    <text evidence="1">The sequence shown here is derived from an EMBL/GenBank/DDBJ whole genome shotgun (WGS) entry which is preliminary data.</text>
</comment>
<dbReference type="EMBL" id="CAVMJV010000023">
    <property type="protein sequence ID" value="CAK5073248.1"/>
    <property type="molecule type" value="Genomic_DNA"/>
</dbReference>
<evidence type="ECO:0000313" key="1">
    <source>
        <dbReference type="EMBL" id="CAK5073248.1"/>
    </source>
</evidence>
<proteinExistence type="predicted"/>
<organism evidence="1 2">
    <name type="scientific">Meloidogyne enterolobii</name>
    <name type="common">Root-knot nematode worm</name>
    <name type="synonym">Meloidogyne mayaguensis</name>
    <dbReference type="NCBI Taxonomy" id="390850"/>
    <lineage>
        <taxon>Eukaryota</taxon>
        <taxon>Metazoa</taxon>
        <taxon>Ecdysozoa</taxon>
        <taxon>Nematoda</taxon>
        <taxon>Chromadorea</taxon>
        <taxon>Rhabditida</taxon>
        <taxon>Tylenchina</taxon>
        <taxon>Tylenchomorpha</taxon>
        <taxon>Tylenchoidea</taxon>
        <taxon>Meloidogynidae</taxon>
        <taxon>Meloidogyninae</taxon>
        <taxon>Meloidogyne</taxon>
    </lineage>
</organism>
<protein>
    <submittedName>
        <fullName evidence="1">Uncharacterized protein</fullName>
    </submittedName>
</protein>
<reference evidence="1" key="1">
    <citation type="submission" date="2023-11" db="EMBL/GenBank/DDBJ databases">
        <authorList>
            <person name="Poullet M."/>
        </authorList>
    </citation>
    <scope>NUCLEOTIDE SEQUENCE</scope>
    <source>
        <strain evidence="1">E1834</strain>
    </source>
</reference>
<gene>
    <name evidence="1" type="ORF">MENTE1834_LOCUS19896</name>
</gene>